<dbReference type="InterPro" id="IPR000184">
    <property type="entry name" value="Bac_surfAg_D15"/>
</dbReference>
<dbReference type="Proteomes" id="UP000696931">
    <property type="component" value="Unassembled WGS sequence"/>
</dbReference>
<evidence type="ECO:0000256" key="2">
    <source>
        <dbReference type="ARBA" id="ARBA00022452"/>
    </source>
</evidence>
<dbReference type="InterPro" id="IPR039910">
    <property type="entry name" value="D15-like"/>
</dbReference>
<dbReference type="AlphaFoldDB" id="A0A933SCK5"/>
<dbReference type="Gene3D" id="2.40.160.50">
    <property type="entry name" value="membrane protein fhac: a member of the omp85/tpsb transporter family"/>
    <property type="match status" value="1"/>
</dbReference>
<reference evidence="7" key="1">
    <citation type="submission" date="2020-07" db="EMBL/GenBank/DDBJ databases">
        <title>Huge and variable diversity of episymbiotic CPR bacteria and DPANN archaea in groundwater ecosystems.</title>
        <authorList>
            <person name="He C.Y."/>
            <person name="Keren R."/>
            <person name="Whittaker M."/>
            <person name="Farag I.F."/>
            <person name="Doudna J."/>
            <person name="Cate J.H.D."/>
            <person name="Banfield J.F."/>
        </authorList>
    </citation>
    <scope>NUCLEOTIDE SEQUENCE</scope>
    <source>
        <strain evidence="7">NC_groundwater_1813_Pr3_B-0.1um_71_17</strain>
    </source>
</reference>
<dbReference type="PANTHER" id="PTHR12815:SF18">
    <property type="entry name" value="SORTING AND ASSEMBLY MACHINERY COMPONENT 50 HOMOLOG"/>
    <property type="match status" value="1"/>
</dbReference>
<organism evidence="7 8">
    <name type="scientific">Eiseniibacteriota bacterium</name>
    <dbReference type="NCBI Taxonomy" id="2212470"/>
    <lineage>
        <taxon>Bacteria</taxon>
        <taxon>Candidatus Eiseniibacteriota</taxon>
    </lineage>
</organism>
<feature type="compositionally biased region" description="Polar residues" evidence="5">
    <location>
        <begin position="332"/>
        <end position="345"/>
    </location>
</feature>
<accession>A0A933SCK5</accession>
<proteinExistence type="predicted"/>
<dbReference type="PANTHER" id="PTHR12815">
    <property type="entry name" value="SORTING AND ASSEMBLY MACHINERY SAMM50 PROTEIN FAMILY MEMBER"/>
    <property type="match status" value="1"/>
</dbReference>
<evidence type="ECO:0000313" key="8">
    <source>
        <dbReference type="Proteomes" id="UP000696931"/>
    </source>
</evidence>
<evidence type="ECO:0000313" key="7">
    <source>
        <dbReference type="EMBL" id="MBI5169612.1"/>
    </source>
</evidence>
<evidence type="ECO:0000256" key="1">
    <source>
        <dbReference type="ARBA" id="ARBA00004370"/>
    </source>
</evidence>
<feature type="domain" description="Bacterial surface antigen (D15)" evidence="6">
    <location>
        <begin position="250"/>
        <end position="523"/>
    </location>
</feature>
<name>A0A933SCK5_UNCEI</name>
<comment type="caution">
    <text evidence="7">The sequence shown here is derived from an EMBL/GenBank/DDBJ whole genome shotgun (WGS) entry which is preliminary data.</text>
</comment>
<comment type="subcellular location">
    <subcellularLocation>
        <location evidence="1">Membrane</location>
    </subcellularLocation>
</comment>
<gene>
    <name evidence="7" type="ORF">HZA61_09005</name>
</gene>
<keyword evidence="2" id="KW-1134">Transmembrane beta strand</keyword>
<evidence type="ECO:0000256" key="4">
    <source>
        <dbReference type="ARBA" id="ARBA00023136"/>
    </source>
</evidence>
<evidence type="ECO:0000259" key="6">
    <source>
        <dbReference type="Pfam" id="PF01103"/>
    </source>
</evidence>
<sequence length="542" mass="58195">MRGWPGPVRRAEGLLAPALASPGDSTRLAGALGALVAALQADGWLDARAEGAWSGAPARLEVSVEPGAPRRWGTLSLDVPAADSAALAAALEWRAGEPVRTAALTRAIERAVTQAEREGYAWAQLGVSGWSEDSGRVDVRLSGSRGPLVKVSDVRLEGLRVTRPEVAERVMGRLRGTDYDPSRIALATQRLAQLGVFRRVDYAGLAGGGAYAQGVLRWRVEEPRYNTFEGAVGVQGDAGVAGLARLELGNLLGTARAVGLAWQSRGKGLADFSARYTEPMLFGRALRLSGEMRQQVQDTSWTRFRYGARLSAAIGERERIEAGFGEERVAQSRGTVQSADQQETSFALERDGRDDALAPRRGTRVRVSATQSFKRERLRGVAAGGAATRTARLSGADLAVEWHRALSRRSGLGLDATVAGRFTTQAELADWERFTLGGAATLRGHDEEAFRPDRYALTRFEYRWFLGAAGERVALFWDHALMETRGTASAPAANGTRRENADGLGFGLRLPAAGGHVELDYGLAPGNGVLEGKMHLRLVTAF</sequence>
<feature type="region of interest" description="Disordered" evidence="5">
    <location>
        <begin position="331"/>
        <end position="353"/>
    </location>
</feature>
<protein>
    <submittedName>
        <fullName evidence="7">BamA/TamA family outer membrane protein</fullName>
    </submittedName>
</protein>
<evidence type="ECO:0000256" key="3">
    <source>
        <dbReference type="ARBA" id="ARBA00022692"/>
    </source>
</evidence>
<dbReference type="Pfam" id="PF01103">
    <property type="entry name" value="Omp85"/>
    <property type="match status" value="1"/>
</dbReference>
<dbReference type="GO" id="GO:0019867">
    <property type="term" value="C:outer membrane"/>
    <property type="evidence" value="ECO:0007669"/>
    <property type="project" value="InterPro"/>
</dbReference>
<keyword evidence="3" id="KW-0812">Transmembrane</keyword>
<keyword evidence="4" id="KW-0472">Membrane</keyword>
<evidence type="ECO:0000256" key="5">
    <source>
        <dbReference type="SAM" id="MobiDB-lite"/>
    </source>
</evidence>
<dbReference type="Gene3D" id="3.10.20.310">
    <property type="entry name" value="membrane protein fhac"/>
    <property type="match status" value="1"/>
</dbReference>
<dbReference type="EMBL" id="JACRIW010000058">
    <property type="protein sequence ID" value="MBI5169612.1"/>
    <property type="molecule type" value="Genomic_DNA"/>
</dbReference>